<organism evidence="11 12">
    <name type="scientific">Candidatus Opimibacter skivensis</name>
    <dbReference type="NCBI Taxonomy" id="2982028"/>
    <lineage>
        <taxon>Bacteria</taxon>
        <taxon>Pseudomonadati</taxon>
        <taxon>Bacteroidota</taxon>
        <taxon>Saprospiria</taxon>
        <taxon>Saprospirales</taxon>
        <taxon>Saprospiraceae</taxon>
        <taxon>Candidatus Opimibacter</taxon>
    </lineage>
</organism>
<dbReference type="Pfam" id="PF19269">
    <property type="entry name" value="Anticodon_2"/>
    <property type="match status" value="1"/>
</dbReference>
<dbReference type="PANTHER" id="PTHR43311:SF2">
    <property type="entry name" value="GLUTAMATE--TRNA LIGASE, MITOCHONDRIAL-RELATED"/>
    <property type="match status" value="1"/>
</dbReference>
<dbReference type="SUPFAM" id="SSF52374">
    <property type="entry name" value="Nucleotidylyl transferase"/>
    <property type="match status" value="1"/>
</dbReference>
<dbReference type="InterPro" id="IPR020058">
    <property type="entry name" value="Glu/Gln-tRNA-synth_Ib_cat-dom"/>
</dbReference>
<dbReference type="Gene3D" id="3.90.800.10">
    <property type="entry name" value="Glutamyl-tRNA Synthetase, Domain 3"/>
    <property type="match status" value="1"/>
</dbReference>
<evidence type="ECO:0000256" key="6">
    <source>
        <dbReference type="ARBA" id="ARBA00022917"/>
    </source>
</evidence>
<dbReference type="InterPro" id="IPR049940">
    <property type="entry name" value="GluQ/Sye"/>
</dbReference>
<dbReference type="InterPro" id="IPR045462">
    <property type="entry name" value="aa-tRNA-synth_I_cd-bd"/>
</dbReference>
<dbReference type="Pfam" id="PF00749">
    <property type="entry name" value="tRNA-synt_1c"/>
    <property type="match status" value="1"/>
</dbReference>
<dbReference type="GO" id="GO:0008270">
    <property type="term" value="F:zinc ion binding"/>
    <property type="evidence" value="ECO:0007669"/>
    <property type="project" value="InterPro"/>
</dbReference>
<dbReference type="InterPro" id="IPR020061">
    <property type="entry name" value="Glu_tRNA_lig_a-bdl"/>
</dbReference>
<comment type="similarity">
    <text evidence="1 8">Belongs to the class-I aminoacyl-tRNA synthetase family. Glutamate--tRNA ligase type 1 subfamily.</text>
</comment>
<dbReference type="GO" id="GO:0004818">
    <property type="term" value="F:glutamate-tRNA ligase activity"/>
    <property type="evidence" value="ECO:0007669"/>
    <property type="project" value="UniProtKB-UniRule"/>
</dbReference>
<feature type="domain" description="Aminoacyl-tRNA synthetase class I anticodon-binding" evidence="10">
    <location>
        <begin position="364"/>
        <end position="497"/>
    </location>
</feature>
<dbReference type="InterPro" id="IPR033910">
    <property type="entry name" value="GluRS_core"/>
</dbReference>
<feature type="binding site" evidence="8">
    <location>
        <position position="263"/>
    </location>
    <ligand>
        <name>ATP</name>
        <dbReference type="ChEBI" id="CHEBI:30616"/>
    </ligand>
</feature>
<dbReference type="InterPro" id="IPR014729">
    <property type="entry name" value="Rossmann-like_a/b/a_fold"/>
</dbReference>
<feature type="domain" description="Glutamyl/glutaminyl-tRNA synthetase class Ib catalytic" evidence="9">
    <location>
        <begin position="3"/>
        <end position="343"/>
    </location>
</feature>
<protein>
    <recommendedName>
        <fullName evidence="8">Glutamate--tRNA ligase</fullName>
        <ecNumber evidence="8">6.1.1.17</ecNumber>
    </recommendedName>
    <alternativeName>
        <fullName evidence="8">Glutamyl-tRNA synthetase</fullName>
        <shortName evidence="8">GluRS</shortName>
    </alternativeName>
</protein>
<keyword evidence="5 8" id="KW-0067">ATP-binding</keyword>
<keyword evidence="2 8" id="KW-0963">Cytoplasm</keyword>
<evidence type="ECO:0000313" key="12">
    <source>
        <dbReference type="Proteomes" id="UP000808337"/>
    </source>
</evidence>
<dbReference type="PRINTS" id="PR00987">
    <property type="entry name" value="TRNASYNTHGLU"/>
</dbReference>
<dbReference type="GO" id="GO:0006424">
    <property type="term" value="P:glutamyl-tRNA aminoacylation"/>
    <property type="evidence" value="ECO:0007669"/>
    <property type="project" value="UniProtKB-UniRule"/>
</dbReference>
<dbReference type="AlphaFoldDB" id="A0A9D7SV85"/>
<keyword evidence="3 8" id="KW-0436">Ligase</keyword>
<evidence type="ECO:0000256" key="2">
    <source>
        <dbReference type="ARBA" id="ARBA00022490"/>
    </source>
</evidence>
<gene>
    <name evidence="8" type="primary">gltX</name>
    <name evidence="11" type="ORF">IPP15_09250</name>
</gene>
<evidence type="ECO:0000313" key="11">
    <source>
        <dbReference type="EMBL" id="MBK9982598.1"/>
    </source>
</evidence>
<dbReference type="EC" id="6.1.1.17" evidence="8"/>
<dbReference type="SUPFAM" id="SSF48163">
    <property type="entry name" value="An anticodon-binding domain of class I aminoacyl-tRNA synthetases"/>
    <property type="match status" value="1"/>
</dbReference>
<comment type="function">
    <text evidence="8">Catalyzes the attachment of glutamate to tRNA(Glu) in a two-step reaction: glutamate is first activated by ATP to form Glu-AMP and then transferred to the acceptor end of tRNA(Glu).</text>
</comment>
<dbReference type="GO" id="GO:0005524">
    <property type="term" value="F:ATP binding"/>
    <property type="evidence" value="ECO:0007669"/>
    <property type="project" value="UniProtKB-UniRule"/>
</dbReference>
<dbReference type="FunFam" id="3.40.50.620:FF:000127">
    <property type="entry name" value="Glutamate--tRNA ligase"/>
    <property type="match status" value="1"/>
</dbReference>
<dbReference type="InterPro" id="IPR004527">
    <property type="entry name" value="Glu-tRNA-ligase_bac/mito"/>
</dbReference>
<evidence type="ECO:0000256" key="5">
    <source>
        <dbReference type="ARBA" id="ARBA00022840"/>
    </source>
</evidence>
<dbReference type="GO" id="GO:0005829">
    <property type="term" value="C:cytosol"/>
    <property type="evidence" value="ECO:0007669"/>
    <property type="project" value="TreeGrafter"/>
</dbReference>
<evidence type="ECO:0000256" key="4">
    <source>
        <dbReference type="ARBA" id="ARBA00022741"/>
    </source>
</evidence>
<evidence type="ECO:0000256" key="7">
    <source>
        <dbReference type="ARBA" id="ARBA00023146"/>
    </source>
</evidence>
<dbReference type="Proteomes" id="UP000808337">
    <property type="component" value="Unassembled WGS sequence"/>
</dbReference>
<dbReference type="InterPro" id="IPR000924">
    <property type="entry name" value="Glu/Gln-tRNA-synth"/>
</dbReference>
<dbReference type="NCBIfam" id="TIGR00464">
    <property type="entry name" value="gltX_bact"/>
    <property type="match status" value="1"/>
</dbReference>
<keyword evidence="4 8" id="KW-0547">Nucleotide-binding</keyword>
<dbReference type="Gene3D" id="3.40.50.620">
    <property type="entry name" value="HUPs"/>
    <property type="match status" value="1"/>
</dbReference>
<evidence type="ECO:0000256" key="3">
    <source>
        <dbReference type="ARBA" id="ARBA00022598"/>
    </source>
</evidence>
<keyword evidence="6 8" id="KW-0648">Protein biosynthesis</keyword>
<comment type="catalytic activity">
    <reaction evidence="8">
        <text>tRNA(Glu) + L-glutamate + ATP = L-glutamyl-tRNA(Glu) + AMP + diphosphate</text>
        <dbReference type="Rhea" id="RHEA:23540"/>
        <dbReference type="Rhea" id="RHEA-COMP:9663"/>
        <dbReference type="Rhea" id="RHEA-COMP:9680"/>
        <dbReference type="ChEBI" id="CHEBI:29985"/>
        <dbReference type="ChEBI" id="CHEBI:30616"/>
        <dbReference type="ChEBI" id="CHEBI:33019"/>
        <dbReference type="ChEBI" id="CHEBI:78442"/>
        <dbReference type="ChEBI" id="CHEBI:78520"/>
        <dbReference type="ChEBI" id="CHEBI:456215"/>
        <dbReference type="EC" id="6.1.1.17"/>
    </reaction>
</comment>
<dbReference type="PROSITE" id="PS00178">
    <property type="entry name" value="AA_TRNA_LIGASE_I"/>
    <property type="match status" value="1"/>
</dbReference>
<evidence type="ECO:0000259" key="10">
    <source>
        <dbReference type="Pfam" id="PF19269"/>
    </source>
</evidence>
<comment type="caution">
    <text evidence="8">Lacks conserved residue(s) required for the propagation of feature annotation.</text>
</comment>
<dbReference type="Gene3D" id="1.10.1160.10">
    <property type="entry name" value="Glutamyl-trna Synthetase, Domain 2"/>
    <property type="match status" value="1"/>
</dbReference>
<dbReference type="GO" id="GO:0000049">
    <property type="term" value="F:tRNA binding"/>
    <property type="evidence" value="ECO:0007669"/>
    <property type="project" value="InterPro"/>
</dbReference>
<evidence type="ECO:0000256" key="1">
    <source>
        <dbReference type="ARBA" id="ARBA00007894"/>
    </source>
</evidence>
<dbReference type="Gene3D" id="1.10.10.350">
    <property type="match status" value="1"/>
</dbReference>
<reference evidence="11 12" key="1">
    <citation type="submission" date="2020-10" db="EMBL/GenBank/DDBJ databases">
        <title>Connecting structure to function with the recovery of over 1000 high-quality activated sludge metagenome-assembled genomes encoding full-length rRNA genes using long-read sequencing.</title>
        <authorList>
            <person name="Singleton C.M."/>
            <person name="Petriglieri F."/>
            <person name="Kristensen J.M."/>
            <person name="Kirkegaard R.H."/>
            <person name="Michaelsen T.Y."/>
            <person name="Andersen M.H."/>
            <person name="Karst S.M."/>
            <person name="Dueholm M.S."/>
            <person name="Nielsen P.H."/>
            <person name="Albertsen M."/>
        </authorList>
    </citation>
    <scope>NUCLEOTIDE SEQUENCE [LARGE SCALE GENOMIC DNA]</scope>
    <source>
        <strain evidence="11">Ribe_18-Q3-R11-54_MAXAC.273</strain>
    </source>
</reference>
<evidence type="ECO:0000256" key="8">
    <source>
        <dbReference type="HAMAP-Rule" id="MF_00022"/>
    </source>
</evidence>
<accession>A0A9D7SV85</accession>
<feature type="short sequence motif" description="'HIGH' region" evidence="8">
    <location>
        <begin position="8"/>
        <end position="18"/>
    </location>
</feature>
<comment type="caution">
    <text evidence="11">The sequence shown here is derived from an EMBL/GenBank/DDBJ whole genome shotgun (WGS) entry which is preliminary data.</text>
</comment>
<dbReference type="InterPro" id="IPR001412">
    <property type="entry name" value="aa-tRNA-synth_I_CS"/>
</dbReference>
<name>A0A9D7SV85_9BACT</name>
<dbReference type="InterPro" id="IPR008925">
    <property type="entry name" value="aa_tRNA-synth_I_cd-bd_sf"/>
</dbReference>
<dbReference type="InterPro" id="IPR020751">
    <property type="entry name" value="aa-tRNA-synth_I_codon-bd_sub2"/>
</dbReference>
<dbReference type="HAMAP" id="MF_00022">
    <property type="entry name" value="Glu_tRNA_synth_type1"/>
    <property type="match status" value="1"/>
</dbReference>
<dbReference type="CDD" id="cd00808">
    <property type="entry name" value="GluRS_core"/>
    <property type="match status" value="1"/>
</dbReference>
<keyword evidence="7 8" id="KW-0030">Aminoacyl-tRNA synthetase</keyword>
<feature type="short sequence motif" description="'KMSKS' region" evidence="8">
    <location>
        <begin position="260"/>
        <end position="264"/>
    </location>
</feature>
<evidence type="ECO:0000259" key="9">
    <source>
        <dbReference type="Pfam" id="PF00749"/>
    </source>
</evidence>
<comment type="subcellular location">
    <subcellularLocation>
        <location evidence="8">Cytoplasm</location>
    </subcellularLocation>
</comment>
<comment type="subunit">
    <text evidence="8">Monomer.</text>
</comment>
<proteinExistence type="inferred from homology"/>
<dbReference type="EMBL" id="JADKGY010000006">
    <property type="protein sequence ID" value="MBK9982598.1"/>
    <property type="molecule type" value="Genomic_DNA"/>
</dbReference>
<sequence>MTRLRFAPSPTGALHIGGIRTALYNYLLARKTGGQFILRIEDTDQTRYVPGAEDYIIRSLAWLGLNPDEGPIQGGPFAPYRQSERTAIYHDHAMQLVKSGKAYIAFDTPEELDLMRQRLTDKGISTPKYDASVRDEMVNSLTLSEDEVNRKIADKVPYTVRLLVEPGHGIIIHDKIRGEVIFDSTELDDKILLKADGFPTYHLANVVDDHLMQITDVIRGEEWLPSTAHHVLLYRAFGWIDTMPTFSHLPLILKPNGQGKLSKRDGQKFGFPVFPMAWHSDHIEESIEGFDSYGFEPAAVINFLAFLGWNPGTEQEIFSLEQLIDVFDAERIHKGGARFDYDKALWFNSQYLQHLDYAIVQERLIQYANNENISISDVNVEAVFKLLQPRLHRLKEFFMIGYYFFTDELKYDDTEINKKWNPEAGALLQKLGEALGNIEPFTAENISIVAKELITASGIKMGVIMPLIRASLTGTIQGPDVYEIASLLGSVKTIERFVKMAGWTSVG</sequence>
<dbReference type="PANTHER" id="PTHR43311">
    <property type="entry name" value="GLUTAMATE--TRNA LIGASE"/>
    <property type="match status" value="1"/>
</dbReference>